<dbReference type="PANTHER" id="PTHR21011">
    <property type="entry name" value="MITOCHONDRIAL 28S RIBOSOMAL PROTEIN S6"/>
    <property type="match status" value="1"/>
</dbReference>
<dbReference type="PANTHER" id="PTHR21011:SF1">
    <property type="entry name" value="SMALL RIBOSOMAL SUBUNIT PROTEIN BS6M"/>
    <property type="match status" value="1"/>
</dbReference>
<accession>A0A7L9RU97</accession>
<protein>
    <recommendedName>
        <fullName evidence="7 8">Small ribosomal subunit protein bS6</fullName>
    </recommendedName>
</protein>
<dbReference type="GO" id="GO:0006412">
    <property type="term" value="P:translation"/>
    <property type="evidence" value="ECO:0007669"/>
    <property type="project" value="UniProtKB-UniRule"/>
</dbReference>
<evidence type="ECO:0000313" key="9">
    <source>
        <dbReference type="EMBL" id="QOL20132.1"/>
    </source>
</evidence>
<dbReference type="Gene3D" id="3.30.70.60">
    <property type="match status" value="1"/>
</dbReference>
<dbReference type="InterPro" id="IPR020815">
    <property type="entry name" value="Ribosomal_bS6_CS"/>
</dbReference>
<comment type="function">
    <text evidence="6 8">Binds together with bS18 to 16S ribosomal RNA.</text>
</comment>
<dbReference type="InterPro" id="IPR035980">
    <property type="entry name" value="Ribosomal_bS6_sf"/>
</dbReference>
<evidence type="ECO:0000256" key="2">
    <source>
        <dbReference type="ARBA" id="ARBA00022730"/>
    </source>
</evidence>
<keyword evidence="2 8" id="KW-0699">rRNA-binding</keyword>
<gene>
    <name evidence="8 9" type="primary">rpsF</name>
    <name evidence="9" type="ORF">CPBP_00913</name>
</gene>
<evidence type="ECO:0000313" key="10">
    <source>
        <dbReference type="Proteomes" id="UP000594001"/>
    </source>
</evidence>
<comment type="similarity">
    <text evidence="1 8">Belongs to the bacterial ribosomal protein bS6 family.</text>
</comment>
<dbReference type="GO" id="GO:0022627">
    <property type="term" value="C:cytosolic small ribosomal subunit"/>
    <property type="evidence" value="ECO:0007669"/>
    <property type="project" value="TreeGrafter"/>
</dbReference>
<dbReference type="InterPro" id="IPR020814">
    <property type="entry name" value="Ribosomal_S6_plastid/chlpt"/>
</dbReference>
<dbReference type="AlphaFoldDB" id="A0A7L9RU97"/>
<dbReference type="HAMAP" id="MF_00360">
    <property type="entry name" value="Ribosomal_bS6"/>
    <property type="match status" value="1"/>
</dbReference>
<evidence type="ECO:0000256" key="5">
    <source>
        <dbReference type="ARBA" id="ARBA00023274"/>
    </source>
</evidence>
<dbReference type="GO" id="GO:0070181">
    <property type="term" value="F:small ribosomal subunit rRNA binding"/>
    <property type="evidence" value="ECO:0007669"/>
    <property type="project" value="TreeGrafter"/>
</dbReference>
<dbReference type="InterPro" id="IPR014717">
    <property type="entry name" value="Transl_elong_EF1B/ribsomal_bS6"/>
</dbReference>
<sequence length="129" mass="14988">MNKYECIYVARQDIPQSQVENMSEQFTGIIKEYNGTIHKVEYCGLRQLAYKIKKNRKGHYVEMHFEASPDAIVEMERQMGLHEDMLRFLTLRMKEFVKGPSPLSQTKGYKESRRVAVVAKEEAQEGVVA</sequence>
<dbReference type="InterPro" id="IPR000529">
    <property type="entry name" value="Ribosomal_bS6"/>
</dbReference>
<keyword evidence="3 8" id="KW-0694">RNA-binding</keyword>
<dbReference type="NCBIfam" id="TIGR00166">
    <property type="entry name" value="S6"/>
    <property type="match status" value="1"/>
</dbReference>
<name>A0A7L9RU97_9PROT</name>
<keyword evidence="5 8" id="KW-0687">Ribonucleoprotein</keyword>
<evidence type="ECO:0000256" key="4">
    <source>
        <dbReference type="ARBA" id="ARBA00022980"/>
    </source>
</evidence>
<dbReference type="KEGG" id="pbal:CPBP_00913"/>
<dbReference type="Pfam" id="PF01250">
    <property type="entry name" value="Ribosomal_S6"/>
    <property type="match status" value="1"/>
</dbReference>
<keyword evidence="10" id="KW-1185">Reference proteome</keyword>
<dbReference type="EMBL" id="CP054719">
    <property type="protein sequence ID" value="QOL20132.1"/>
    <property type="molecule type" value="Genomic_DNA"/>
</dbReference>
<evidence type="ECO:0000256" key="6">
    <source>
        <dbReference type="ARBA" id="ARBA00035104"/>
    </source>
</evidence>
<keyword evidence="4 8" id="KW-0689">Ribosomal protein</keyword>
<evidence type="ECO:0000256" key="7">
    <source>
        <dbReference type="ARBA" id="ARBA00035294"/>
    </source>
</evidence>
<dbReference type="Proteomes" id="UP000594001">
    <property type="component" value="Chromosome"/>
</dbReference>
<dbReference type="GO" id="GO:0003735">
    <property type="term" value="F:structural constituent of ribosome"/>
    <property type="evidence" value="ECO:0007669"/>
    <property type="project" value="InterPro"/>
</dbReference>
<reference evidence="9 10" key="1">
    <citation type="submission" date="2020-06" db="EMBL/GenBank/DDBJ databases">
        <title>The endosymbiont of the kinetoplastid Bodo saltans is a Paracaedibacter-like alpha-proteobacterium possessing a putative toxin-antitoxin system.</title>
        <authorList>
            <person name="Midha S."/>
            <person name="Rigden D.J."/>
            <person name="Siozios S."/>
            <person name="Hurst G.D.D."/>
            <person name="Jackson A.P."/>
        </authorList>
    </citation>
    <scope>NUCLEOTIDE SEQUENCE [LARGE SCALE GENOMIC DNA]</scope>
    <source>
        <strain evidence="9">Lake Konstanz</strain>
    </source>
</reference>
<evidence type="ECO:0000256" key="8">
    <source>
        <dbReference type="HAMAP-Rule" id="MF_00360"/>
    </source>
</evidence>
<organism evidence="9 10">
    <name type="scientific">Candidatus Bodocaedibacter vickermanii</name>
    <dbReference type="NCBI Taxonomy" id="2741701"/>
    <lineage>
        <taxon>Bacteria</taxon>
        <taxon>Pseudomonadati</taxon>
        <taxon>Pseudomonadota</taxon>
        <taxon>Alphaproteobacteria</taxon>
        <taxon>Holosporales</taxon>
        <taxon>Candidatus Paracaedibacteraceae</taxon>
        <taxon>Candidatus Bodocaedibacter</taxon>
    </lineage>
</organism>
<evidence type="ECO:0000256" key="3">
    <source>
        <dbReference type="ARBA" id="ARBA00022884"/>
    </source>
</evidence>
<proteinExistence type="inferred from homology"/>
<dbReference type="SUPFAM" id="SSF54995">
    <property type="entry name" value="Ribosomal protein S6"/>
    <property type="match status" value="1"/>
</dbReference>
<dbReference type="CDD" id="cd00473">
    <property type="entry name" value="bS6"/>
    <property type="match status" value="1"/>
</dbReference>
<evidence type="ECO:0000256" key="1">
    <source>
        <dbReference type="ARBA" id="ARBA00009512"/>
    </source>
</evidence>
<dbReference type="PROSITE" id="PS01048">
    <property type="entry name" value="RIBOSOMAL_S6"/>
    <property type="match status" value="1"/>
</dbReference>